<dbReference type="AlphaFoldDB" id="A0A087FXX0"/>
<dbReference type="EMBL" id="KL988863">
    <property type="protein sequence ID" value="KFK22472.1"/>
    <property type="molecule type" value="Genomic_DNA"/>
</dbReference>
<evidence type="ECO:0000313" key="2">
    <source>
        <dbReference type="Proteomes" id="UP000029120"/>
    </source>
</evidence>
<accession>A0A087FXX0</accession>
<proteinExistence type="predicted"/>
<dbReference type="Proteomes" id="UP000029120">
    <property type="component" value="Unassembled WGS sequence"/>
</dbReference>
<organism evidence="1 2">
    <name type="scientific">Arabis alpina</name>
    <name type="common">Alpine rock-cress</name>
    <dbReference type="NCBI Taxonomy" id="50452"/>
    <lineage>
        <taxon>Eukaryota</taxon>
        <taxon>Viridiplantae</taxon>
        <taxon>Streptophyta</taxon>
        <taxon>Embryophyta</taxon>
        <taxon>Tracheophyta</taxon>
        <taxon>Spermatophyta</taxon>
        <taxon>Magnoliopsida</taxon>
        <taxon>eudicotyledons</taxon>
        <taxon>Gunneridae</taxon>
        <taxon>Pentapetalae</taxon>
        <taxon>rosids</taxon>
        <taxon>malvids</taxon>
        <taxon>Brassicales</taxon>
        <taxon>Brassicaceae</taxon>
        <taxon>Arabideae</taxon>
        <taxon>Arabis</taxon>
    </lineage>
</organism>
<gene>
    <name evidence="1" type="ORF">AALP_AAs40049U000100</name>
</gene>
<feature type="non-terminal residue" evidence="1">
    <location>
        <position position="1"/>
    </location>
</feature>
<protein>
    <submittedName>
        <fullName evidence="1">Uncharacterized protein</fullName>
    </submittedName>
</protein>
<evidence type="ECO:0000313" key="1">
    <source>
        <dbReference type="EMBL" id="KFK22472.1"/>
    </source>
</evidence>
<keyword evidence="2" id="KW-1185">Reference proteome</keyword>
<reference evidence="2" key="1">
    <citation type="journal article" date="2015" name="Nat. Plants">
        <title>Genome expansion of Arabis alpina linked with retrotransposition and reduced symmetric DNA methylation.</title>
        <authorList>
            <person name="Willing E.M."/>
            <person name="Rawat V."/>
            <person name="Mandakova T."/>
            <person name="Maumus F."/>
            <person name="James G.V."/>
            <person name="Nordstroem K.J."/>
            <person name="Becker C."/>
            <person name="Warthmann N."/>
            <person name="Chica C."/>
            <person name="Szarzynska B."/>
            <person name="Zytnicki M."/>
            <person name="Albani M.C."/>
            <person name="Kiefer C."/>
            <person name="Bergonzi S."/>
            <person name="Castaings L."/>
            <person name="Mateos J.L."/>
            <person name="Berns M.C."/>
            <person name="Bujdoso N."/>
            <person name="Piofczyk T."/>
            <person name="de Lorenzo L."/>
            <person name="Barrero-Sicilia C."/>
            <person name="Mateos I."/>
            <person name="Piednoel M."/>
            <person name="Hagmann J."/>
            <person name="Chen-Min-Tao R."/>
            <person name="Iglesias-Fernandez R."/>
            <person name="Schuster S.C."/>
            <person name="Alonso-Blanco C."/>
            <person name="Roudier F."/>
            <person name="Carbonero P."/>
            <person name="Paz-Ares J."/>
            <person name="Davis S.J."/>
            <person name="Pecinka A."/>
            <person name="Quesneville H."/>
            <person name="Colot V."/>
            <person name="Lysak M.A."/>
            <person name="Weigel D."/>
            <person name="Coupland G."/>
            <person name="Schneeberger K."/>
        </authorList>
    </citation>
    <scope>NUCLEOTIDE SEQUENCE [LARGE SCALE GENOMIC DNA]</scope>
    <source>
        <strain evidence="2">cv. Pajares</strain>
    </source>
</reference>
<name>A0A087FXX0_ARAAL</name>
<dbReference type="Gramene" id="KFK22472">
    <property type="protein sequence ID" value="KFK22472"/>
    <property type="gene ID" value="AALP_AAs40049U000100"/>
</dbReference>
<sequence length="37" mass="4546">DVYSENLVDEDFLWWKAVERRLTKEYSPEPTNRSKLM</sequence>